<gene>
    <name evidence="3" type="ORF">H5P30_07840</name>
</gene>
<dbReference type="PANTHER" id="PTHR45947:SF3">
    <property type="entry name" value="SULFOQUINOVOSYL TRANSFERASE SQD2"/>
    <property type="match status" value="1"/>
</dbReference>
<dbReference type="AlphaFoldDB" id="A0A7X1E5K4"/>
<dbReference type="InterPro" id="IPR028098">
    <property type="entry name" value="Glyco_trans_4-like_N"/>
</dbReference>
<organism evidence="3 4">
    <name type="scientific">Puniceicoccus vermicola</name>
    <dbReference type="NCBI Taxonomy" id="388746"/>
    <lineage>
        <taxon>Bacteria</taxon>
        <taxon>Pseudomonadati</taxon>
        <taxon>Verrucomicrobiota</taxon>
        <taxon>Opitutia</taxon>
        <taxon>Puniceicoccales</taxon>
        <taxon>Puniceicoccaceae</taxon>
        <taxon>Puniceicoccus</taxon>
    </lineage>
</organism>
<dbReference type="InterPro" id="IPR001296">
    <property type="entry name" value="Glyco_trans_1"/>
</dbReference>
<comment type="caution">
    <text evidence="3">The sequence shown here is derived from an EMBL/GenBank/DDBJ whole genome shotgun (WGS) entry which is preliminary data.</text>
</comment>
<evidence type="ECO:0000259" key="1">
    <source>
        <dbReference type="Pfam" id="PF00534"/>
    </source>
</evidence>
<dbReference type="Gene3D" id="3.40.50.2000">
    <property type="entry name" value="Glycogen Phosphorylase B"/>
    <property type="match status" value="2"/>
</dbReference>
<name>A0A7X1E5K4_9BACT</name>
<feature type="domain" description="Glycosyl transferase family 1" evidence="1">
    <location>
        <begin position="265"/>
        <end position="422"/>
    </location>
</feature>
<dbReference type="SUPFAM" id="SSF53756">
    <property type="entry name" value="UDP-Glycosyltransferase/glycogen phosphorylase"/>
    <property type="match status" value="1"/>
</dbReference>
<reference evidence="3 4" key="1">
    <citation type="submission" date="2020-07" db="EMBL/GenBank/DDBJ databases">
        <authorList>
            <person name="Feng X."/>
        </authorList>
    </citation>
    <scope>NUCLEOTIDE SEQUENCE [LARGE SCALE GENOMIC DNA]</scope>
    <source>
        <strain evidence="3 4">JCM14086</strain>
    </source>
</reference>
<accession>A0A7X1E5K4</accession>
<dbReference type="Proteomes" id="UP000525652">
    <property type="component" value="Unassembled WGS sequence"/>
</dbReference>
<dbReference type="Pfam" id="PF13439">
    <property type="entry name" value="Glyco_transf_4"/>
    <property type="match status" value="1"/>
</dbReference>
<evidence type="ECO:0000259" key="2">
    <source>
        <dbReference type="Pfam" id="PF13439"/>
    </source>
</evidence>
<protein>
    <submittedName>
        <fullName evidence="3">Glycosyltransferase</fullName>
    </submittedName>
</protein>
<dbReference type="GO" id="GO:0016757">
    <property type="term" value="F:glycosyltransferase activity"/>
    <property type="evidence" value="ECO:0007669"/>
    <property type="project" value="InterPro"/>
</dbReference>
<proteinExistence type="predicted"/>
<dbReference type="RefSeq" id="WP_185692405.1">
    <property type="nucleotide sequence ID" value="NZ_JACHVA010000069.1"/>
</dbReference>
<dbReference type="InterPro" id="IPR050194">
    <property type="entry name" value="Glycosyltransferase_grp1"/>
</dbReference>
<dbReference type="Pfam" id="PF00534">
    <property type="entry name" value="Glycos_transf_1"/>
    <property type="match status" value="1"/>
</dbReference>
<evidence type="ECO:0000313" key="4">
    <source>
        <dbReference type="Proteomes" id="UP000525652"/>
    </source>
</evidence>
<keyword evidence="4" id="KW-1185">Reference proteome</keyword>
<keyword evidence="3" id="KW-0808">Transferase</keyword>
<evidence type="ECO:0000313" key="3">
    <source>
        <dbReference type="EMBL" id="MBC2601687.1"/>
    </source>
</evidence>
<dbReference type="EMBL" id="JACHVA010000069">
    <property type="protein sequence ID" value="MBC2601687.1"/>
    <property type="molecule type" value="Genomic_DNA"/>
</dbReference>
<dbReference type="PANTHER" id="PTHR45947">
    <property type="entry name" value="SULFOQUINOVOSYL TRANSFERASE SQD2"/>
    <property type="match status" value="1"/>
</dbReference>
<sequence length="452" mass="50797">MRLARNGEFAQEIISSENRFVTISSCSSAQLRWTPEVLFSMVHSSDLARSAFNFMRICIFSDSFYPYISGVSIAILQQANALAARGHEVSIVRPRPARKEAAESIPDLDPTIQIFDTPVTIPHRAFARLRLACPTFFSTWRKLRTVNPDVIHVHTEFGTGWEGLAMARVRKVPLLGTFHTFFAEPEYLKHFPVPNCRLTRGVLWRYSVGFFNRCHTVITPSRAVHDSLAGRGAKCRLEKVSNGIRRPKLQTEESIRERRREMDLEGVTFLYVGRVSHEKSIELVLEAFGQVWSINPSVRLLVIGGGPHEKELRQMAVKMPCAAAIQFTGAIPNHQLLSENLYRLGDVFVTASTTENQPVSILEAMSFGLPLIGPRAKGLPEMILDDQNGRLVEPKDVKSLAQAMTQAAEDHEARERWAQGAISMAQEHDLDRVAGRLEDLYQDAITSRRVPV</sequence>
<feature type="domain" description="Glycosyltransferase subfamily 4-like N-terminal" evidence="2">
    <location>
        <begin position="69"/>
        <end position="244"/>
    </location>
</feature>